<dbReference type="RefSeq" id="WP_011822027.1">
    <property type="nucleotide sequence ID" value="NC_008818.1"/>
</dbReference>
<evidence type="ECO:0000313" key="1">
    <source>
        <dbReference type="EMBL" id="ABM80709.1"/>
    </source>
</evidence>
<dbReference type="KEGG" id="hbu:Hbut_0858"/>
<gene>
    <name evidence="1" type="ordered locus">Hbut_0858</name>
</gene>
<dbReference type="GeneID" id="4782088"/>
<dbReference type="AlphaFoldDB" id="A2BL48"/>
<proteinExistence type="predicted"/>
<dbReference type="EnsemblBacteria" id="ABM80709">
    <property type="protein sequence ID" value="ABM80709"/>
    <property type="gene ID" value="Hbut_0858"/>
</dbReference>
<name>A2BL48_HYPBU</name>
<dbReference type="EMBL" id="CP000493">
    <property type="protein sequence ID" value="ABM80709.1"/>
    <property type="molecule type" value="Genomic_DNA"/>
</dbReference>
<evidence type="ECO:0000313" key="2">
    <source>
        <dbReference type="Proteomes" id="UP000002593"/>
    </source>
</evidence>
<protein>
    <submittedName>
        <fullName evidence="1">Uncharacterized protein</fullName>
    </submittedName>
</protein>
<organism evidence="1 2">
    <name type="scientific">Hyperthermus butylicus (strain DSM 5456 / JCM 9403 / PLM1-5)</name>
    <dbReference type="NCBI Taxonomy" id="415426"/>
    <lineage>
        <taxon>Archaea</taxon>
        <taxon>Thermoproteota</taxon>
        <taxon>Thermoprotei</taxon>
        <taxon>Desulfurococcales</taxon>
        <taxon>Pyrodictiaceae</taxon>
        <taxon>Hyperthermus</taxon>
    </lineage>
</organism>
<keyword evidence="2" id="KW-1185">Reference proteome</keyword>
<dbReference type="OrthoDB" id="376914at2157"/>
<sequence length="178" mass="20056">MVLERLEEAAATLDSIASSIRRGIRPAETIAENRANTAIYTISEAFEELALALRRLKCIADAKGIKDSSVVGLCTTWRLYESDGGLVLLRIKPETVIAIRDGHVTFHRDVYKLEAEGATVKLCKWNYCKTINPLDREKIMKELPQIFYLLRSISNMVRKTAESIQLCARREAAECARL</sequence>
<dbReference type="STRING" id="415426.Hbut_0858"/>
<reference evidence="1 2" key="1">
    <citation type="journal article" date="2007" name="Archaea">
        <title>The genome of Hyperthermus butylicus: a sulfur-reducing, peptide fermenting, neutrophilic Crenarchaeote growing up to 108 degrees C.</title>
        <authorList>
            <person name="Brugger K."/>
            <person name="Chen L."/>
            <person name="Stark M."/>
            <person name="Zibat A."/>
            <person name="Redder P."/>
            <person name="Ruepp A."/>
            <person name="Awayez M."/>
            <person name="She Q."/>
            <person name="Garrett R.A."/>
            <person name="Klenk H.P."/>
        </authorList>
    </citation>
    <scope>NUCLEOTIDE SEQUENCE [LARGE SCALE GENOMIC DNA]</scope>
    <source>
        <strain evidence="2">DSM 5456 / JCM 9403 / PLM1-5</strain>
    </source>
</reference>
<dbReference type="HOGENOM" id="CLU_1507362_0_0_2"/>
<dbReference type="eggNOG" id="arCOG07462">
    <property type="taxonomic scope" value="Archaea"/>
</dbReference>
<accession>A2BL48</accession>
<dbReference type="Proteomes" id="UP000002593">
    <property type="component" value="Chromosome"/>
</dbReference>